<feature type="transmembrane region" description="Helical" evidence="8">
    <location>
        <begin position="68"/>
        <end position="89"/>
    </location>
</feature>
<name>A0A917BN97_9HYPH</name>
<comment type="subcellular location">
    <subcellularLocation>
        <location evidence="1">Cell inner membrane</location>
        <topology evidence="1">Multi-pass membrane protein</topology>
    </subcellularLocation>
    <subcellularLocation>
        <location evidence="8">Cell membrane</location>
        <topology evidence="8">Multi-pass membrane protein</topology>
    </subcellularLocation>
</comment>
<keyword evidence="7 8" id="KW-0472">Membrane</keyword>
<dbReference type="PANTHER" id="PTHR43357">
    <property type="entry name" value="INNER MEMBRANE ABC TRANSPORTER PERMEASE PROTEIN YDCV"/>
    <property type="match status" value="1"/>
</dbReference>
<dbReference type="GO" id="GO:0055085">
    <property type="term" value="P:transmembrane transport"/>
    <property type="evidence" value="ECO:0007669"/>
    <property type="project" value="InterPro"/>
</dbReference>
<evidence type="ECO:0000256" key="3">
    <source>
        <dbReference type="ARBA" id="ARBA00022475"/>
    </source>
</evidence>
<reference evidence="10" key="2">
    <citation type="submission" date="2020-09" db="EMBL/GenBank/DDBJ databases">
        <authorList>
            <person name="Sun Q."/>
            <person name="Sedlacek I."/>
        </authorList>
    </citation>
    <scope>NUCLEOTIDE SEQUENCE</scope>
    <source>
        <strain evidence="10">CCM 7897</strain>
    </source>
</reference>
<dbReference type="PANTHER" id="PTHR43357:SF4">
    <property type="entry name" value="INNER MEMBRANE ABC TRANSPORTER PERMEASE PROTEIN YDCV"/>
    <property type="match status" value="1"/>
</dbReference>
<feature type="domain" description="ABC transmembrane type-1" evidence="9">
    <location>
        <begin position="64"/>
        <end position="252"/>
    </location>
</feature>
<evidence type="ECO:0000256" key="6">
    <source>
        <dbReference type="ARBA" id="ARBA00022989"/>
    </source>
</evidence>
<evidence type="ECO:0000313" key="11">
    <source>
        <dbReference type="Proteomes" id="UP000606044"/>
    </source>
</evidence>
<evidence type="ECO:0000256" key="2">
    <source>
        <dbReference type="ARBA" id="ARBA00022448"/>
    </source>
</evidence>
<sequence length="264" mass="28414">MLQGLIRTFQLLAIAAILAFLLAPVLLVFPISFSADAYVSWPPSGWSTKWYVALLENDEMLEAFRNSFLLALYVTVLTLLIATPAAVALARSTFVGRDTLISIFTAPLLLPSIVLGLAILIIFVGQGLVGTWPGMILGHLVITLPYALRVLLTGLGTLPMFVEDAAGTLGAHPLTVFRRITLPLMTPALVATGALSFIVSFDEVVISLFIAGTQLKLLPVSLYHYVESRTDPLVAAVSAIMVLGTLLIVLIMERAMGLRRTVAK</sequence>
<evidence type="ECO:0000256" key="7">
    <source>
        <dbReference type="ARBA" id="ARBA00023136"/>
    </source>
</evidence>
<keyword evidence="6 8" id="KW-1133">Transmembrane helix</keyword>
<keyword evidence="11" id="KW-1185">Reference proteome</keyword>
<dbReference type="Proteomes" id="UP000606044">
    <property type="component" value="Unassembled WGS sequence"/>
</dbReference>
<dbReference type="GO" id="GO:0005886">
    <property type="term" value="C:plasma membrane"/>
    <property type="evidence" value="ECO:0007669"/>
    <property type="project" value="UniProtKB-SubCell"/>
</dbReference>
<dbReference type="Pfam" id="PF00528">
    <property type="entry name" value="BPD_transp_1"/>
    <property type="match status" value="1"/>
</dbReference>
<evidence type="ECO:0000313" key="10">
    <source>
        <dbReference type="EMBL" id="GGF50502.1"/>
    </source>
</evidence>
<evidence type="ECO:0000256" key="1">
    <source>
        <dbReference type="ARBA" id="ARBA00004429"/>
    </source>
</evidence>
<feature type="transmembrane region" description="Helical" evidence="8">
    <location>
        <begin position="101"/>
        <end position="125"/>
    </location>
</feature>
<dbReference type="Gene3D" id="1.10.3720.10">
    <property type="entry name" value="MetI-like"/>
    <property type="match status" value="1"/>
</dbReference>
<dbReference type="AlphaFoldDB" id="A0A917BN97"/>
<feature type="transmembrane region" description="Helical" evidence="8">
    <location>
        <begin position="188"/>
        <end position="212"/>
    </location>
</feature>
<evidence type="ECO:0000256" key="4">
    <source>
        <dbReference type="ARBA" id="ARBA00022519"/>
    </source>
</evidence>
<keyword evidence="4" id="KW-0997">Cell inner membrane</keyword>
<evidence type="ECO:0000259" key="9">
    <source>
        <dbReference type="PROSITE" id="PS50928"/>
    </source>
</evidence>
<feature type="transmembrane region" description="Helical" evidence="8">
    <location>
        <begin position="232"/>
        <end position="252"/>
    </location>
</feature>
<dbReference type="EMBL" id="BMCT01000001">
    <property type="protein sequence ID" value="GGF50502.1"/>
    <property type="molecule type" value="Genomic_DNA"/>
</dbReference>
<dbReference type="SUPFAM" id="SSF161098">
    <property type="entry name" value="MetI-like"/>
    <property type="match status" value="1"/>
</dbReference>
<dbReference type="PROSITE" id="PS50928">
    <property type="entry name" value="ABC_TM1"/>
    <property type="match status" value="1"/>
</dbReference>
<gene>
    <name evidence="10" type="ORF">GCM10007301_07360</name>
</gene>
<comment type="similarity">
    <text evidence="8">Belongs to the binding-protein-dependent transport system permease family.</text>
</comment>
<dbReference type="CDD" id="cd06261">
    <property type="entry name" value="TM_PBP2"/>
    <property type="match status" value="1"/>
</dbReference>
<keyword evidence="2 8" id="KW-0813">Transport</keyword>
<proteinExistence type="inferred from homology"/>
<accession>A0A917BN97</accession>
<feature type="transmembrane region" description="Helical" evidence="8">
    <location>
        <begin position="131"/>
        <end position="152"/>
    </location>
</feature>
<comment type="caution">
    <text evidence="10">The sequence shown here is derived from an EMBL/GenBank/DDBJ whole genome shotgun (WGS) entry which is preliminary data.</text>
</comment>
<evidence type="ECO:0000256" key="8">
    <source>
        <dbReference type="RuleBase" id="RU363032"/>
    </source>
</evidence>
<evidence type="ECO:0000256" key="5">
    <source>
        <dbReference type="ARBA" id="ARBA00022692"/>
    </source>
</evidence>
<organism evidence="10 11">
    <name type="scientific">Azorhizobium oxalatiphilum</name>
    <dbReference type="NCBI Taxonomy" id="980631"/>
    <lineage>
        <taxon>Bacteria</taxon>
        <taxon>Pseudomonadati</taxon>
        <taxon>Pseudomonadota</taxon>
        <taxon>Alphaproteobacteria</taxon>
        <taxon>Hyphomicrobiales</taxon>
        <taxon>Xanthobacteraceae</taxon>
        <taxon>Azorhizobium</taxon>
    </lineage>
</organism>
<reference evidence="10" key="1">
    <citation type="journal article" date="2014" name="Int. J. Syst. Evol. Microbiol.">
        <title>Complete genome sequence of Corynebacterium casei LMG S-19264T (=DSM 44701T), isolated from a smear-ripened cheese.</title>
        <authorList>
            <consortium name="US DOE Joint Genome Institute (JGI-PGF)"/>
            <person name="Walter F."/>
            <person name="Albersmeier A."/>
            <person name="Kalinowski J."/>
            <person name="Ruckert C."/>
        </authorList>
    </citation>
    <scope>NUCLEOTIDE SEQUENCE</scope>
    <source>
        <strain evidence="10">CCM 7897</strain>
    </source>
</reference>
<keyword evidence="5 8" id="KW-0812">Transmembrane</keyword>
<dbReference type="InterPro" id="IPR000515">
    <property type="entry name" value="MetI-like"/>
</dbReference>
<protein>
    <submittedName>
        <fullName evidence="10">Polyamine ABC transporter permease</fullName>
    </submittedName>
</protein>
<dbReference type="InterPro" id="IPR035906">
    <property type="entry name" value="MetI-like_sf"/>
</dbReference>
<keyword evidence="3" id="KW-1003">Cell membrane</keyword>